<evidence type="ECO:0000313" key="2">
    <source>
        <dbReference type="EMBL" id="CAK0780165.1"/>
    </source>
</evidence>
<comment type="caution">
    <text evidence="2">The sequence shown here is derived from an EMBL/GenBank/DDBJ whole genome shotgun (WGS) entry which is preliminary data.</text>
</comment>
<name>A0AAV1I4P2_9CHLO</name>
<reference evidence="2 3" key="1">
    <citation type="submission" date="2023-10" db="EMBL/GenBank/DDBJ databases">
        <authorList>
            <person name="Maclean D."/>
            <person name="Macfadyen A."/>
        </authorList>
    </citation>
    <scope>NUCLEOTIDE SEQUENCE [LARGE SCALE GENOMIC DNA]</scope>
</reference>
<dbReference type="Proteomes" id="UP001314263">
    <property type="component" value="Unassembled WGS sequence"/>
</dbReference>
<feature type="compositionally biased region" description="Low complexity" evidence="1">
    <location>
        <begin position="278"/>
        <end position="289"/>
    </location>
</feature>
<organism evidence="2 3">
    <name type="scientific">Coccomyxa viridis</name>
    <dbReference type="NCBI Taxonomy" id="1274662"/>
    <lineage>
        <taxon>Eukaryota</taxon>
        <taxon>Viridiplantae</taxon>
        <taxon>Chlorophyta</taxon>
        <taxon>core chlorophytes</taxon>
        <taxon>Trebouxiophyceae</taxon>
        <taxon>Trebouxiophyceae incertae sedis</taxon>
        <taxon>Coccomyxaceae</taxon>
        <taxon>Coccomyxa</taxon>
    </lineage>
</organism>
<dbReference type="AlphaFoldDB" id="A0AAV1I4P2"/>
<feature type="compositionally biased region" description="Polar residues" evidence="1">
    <location>
        <begin position="414"/>
        <end position="440"/>
    </location>
</feature>
<feature type="region of interest" description="Disordered" evidence="1">
    <location>
        <begin position="407"/>
        <end position="475"/>
    </location>
</feature>
<feature type="region of interest" description="Disordered" evidence="1">
    <location>
        <begin position="1"/>
        <end position="20"/>
    </location>
</feature>
<sequence length="565" mass="59780">MGSCSVSDKESFSRLPAQTAGHTSEEAHILEFIATGEAAGYASASEAAASERKTLKTSNAVLLQAIQELPRPQRHFTHAEDIALARAVLAGGALPRVHSMLSVLAARELLQGLAFGNVAGPQVYEGIISASQAVLCNLLCLCRRAQLSAAAIAACPSVLMTLLWILLSFYRSAAGAATVAVECAQATEASKLALWKAIMIDEVMSALELLRDCTSVSAQEQLQDTEVQVTLLDVPTLQLRTSAMDATAELLKDMLPGLPAFVAPAVLSGKVMSSQRAGATSSAAGGRTAPQNSQFSRNSSYALPLPLPSSPPESQTCDPNDITATPPTPVLDTHTVSDESDSGGRPGLEGAAAAAANEDCPQGRAGGMQSQQSAFHQQPAEAHTLGMWCPSLQHDRSSKYLLAGLQSAGMPGQRSRQQPSPTARHNTQRSAGSRQYQQTADAMRRDHALQAQTRHAPHTGQQPMAPVGHNPGSVQYMRGSLHIKQRQQSAPVVPTRANRAARGGIWSQSAAMVPAAALATTSARIEANDLYSQLSMQPDATLFHRQAFAASLSDIFQRKSGRRRH</sequence>
<proteinExistence type="predicted"/>
<protein>
    <submittedName>
        <fullName evidence="2">Uncharacterized protein</fullName>
    </submittedName>
</protein>
<evidence type="ECO:0000313" key="3">
    <source>
        <dbReference type="Proteomes" id="UP001314263"/>
    </source>
</evidence>
<dbReference type="EMBL" id="CAUYUE010000006">
    <property type="protein sequence ID" value="CAK0780165.1"/>
    <property type="molecule type" value="Genomic_DNA"/>
</dbReference>
<evidence type="ECO:0000256" key="1">
    <source>
        <dbReference type="SAM" id="MobiDB-lite"/>
    </source>
</evidence>
<feature type="region of interest" description="Disordered" evidence="1">
    <location>
        <begin position="278"/>
        <end position="379"/>
    </location>
</feature>
<feature type="compositionally biased region" description="Polar residues" evidence="1">
    <location>
        <begin position="315"/>
        <end position="325"/>
    </location>
</feature>
<gene>
    <name evidence="2" type="ORF">CVIRNUC_004954</name>
</gene>
<keyword evidence="3" id="KW-1185">Reference proteome</keyword>
<accession>A0AAV1I4P2</accession>